<protein>
    <recommendedName>
        <fullName evidence="3">G domain-containing protein</fullName>
    </recommendedName>
</protein>
<organism evidence="1 2">
    <name type="scientific">Linum trigynum</name>
    <dbReference type="NCBI Taxonomy" id="586398"/>
    <lineage>
        <taxon>Eukaryota</taxon>
        <taxon>Viridiplantae</taxon>
        <taxon>Streptophyta</taxon>
        <taxon>Embryophyta</taxon>
        <taxon>Tracheophyta</taxon>
        <taxon>Spermatophyta</taxon>
        <taxon>Magnoliopsida</taxon>
        <taxon>eudicotyledons</taxon>
        <taxon>Gunneridae</taxon>
        <taxon>Pentapetalae</taxon>
        <taxon>rosids</taxon>
        <taxon>fabids</taxon>
        <taxon>Malpighiales</taxon>
        <taxon>Linaceae</taxon>
        <taxon>Linum</taxon>
    </lineage>
</organism>
<accession>A0AAV2GNN8</accession>
<name>A0AAV2GNN8_9ROSI</name>
<dbReference type="InterPro" id="IPR027417">
    <property type="entry name" value="P-loop_NTPase"/>
</dbReference>
<dbReference type="Proteomes" id="UP001497516">
    <property type="component" value="Chromosome 9"/>
</dbReference>
<evidence type="ECO:0000313" key="1">
    <source>
        <dbReference type="EMBL" id="CAL1412376.1"/>
    </source>
</evidence>
<dbReference type="EMBL" id="OZ034822">
    <property type="protein sequence ID" value="CAL1412376.1"/>
    <property type="molecule type" value="Genomic_DNA"/>
</dbReference>
<dbReference type="AlphaFoldDB" id="A0AAV2GNN8"/>
<evidence type="ECO:0008006" key="3">
    <source>
        <dbReference type="Google" id="ProtNLM"/>
    </source>
</evidence>
<proteinExistence type="predicted"/>
<dbReference type="Gene3D" id="3.40.50.300">
    <property type="entry name" value="P-loop containing nucleotide triphosphate hydrolases"/>
    <property type="match status" value="1"/>
</dbReference>
<dbReference type="CDD" id="cd00882">
    <property type="entry name" value="Ras_like_GTPase"/>
    <property type="match status" value="1"/>
</dbReference>
<gene>
    <name evidence="1" type="ORF">LTRI10_LOCUS51675</name>
</gene>
<dbReference type="PANTHER" id="PTHR14241:SF32">
    <property type="entry name" value="VWFA DOMAIN-CONTAINING PROTEIN-RELATED"/>
    <property type="match status" value="1"/>
</dbReference>
<dbReference type="PANTHER" id="PTHR14241">
    <property type="entry name" value="INTERFERON-INDUCED PROTEIN 44"/>
    <property type="match status" value="1"/>
</dbReference>
<reference evidence="1 2" key="1">
    <citation type="submission" date="2024-04" db="EMBL/GenBank/DDBJ databases">
        <authorList>
            <person name="Fracassetti M."/>
        </authorList>
    </citation>
    <scope>NUCLEOTIDE SEQUENCE [LARGE SCALE GENOMIC DNA]</scope>
</reference>
<evidence type="ECO:0000313" key="2">
    <source>
        <dbReference type="Proteomes" id="UP001497516"/>
    </source>
</evidence>
<dbReference type="SUPFAM" id="SSF52540">
    <property type="entry name" value="P-loop containing nucleoside triphosphate hydrolases"/>
    <property type="match status" value="1"/>
</dbReference>
<sequence>MKCSNYNVPETTTLLLVGPKGCGKSSLVNRISKVFEKGKFASERAQVSCNLLFGDGTYFLQEYSVPRDSSSFCLYDTRGLSDSTSENIEMLKQLMTKGVRNGGLILRSKLFIVQLLFVSRWFWKFH</sequence>
<keyword evidence="2" id="KW-1185">Reference proteome</keyword>